<keyword evidence="1" id="KW-0812">Transmembrane</keyword>
<dbReference type="NCBIfam" id="TIGR03758">
    <property type="entry name" value="conj_TIGR03758"/>
    <property type="match status" value="1"/>
</dbReference>
<feature type="transmembrane region" description="Helical" evidence="1">
    <location>
        <begin position="56"/>
        <end position="76"/>
    </location>
</feature>
<gene>
    <name evidence="2" type="ORF">G8L18_000167</name>
</gene>
<organism evidence="2">
    <name type="scientific">Salmonella enterica</name>
    <name type="common">Salmonella choleraesuis</name>
    <dbReference type="NCBI Taxonomy" id="28901"/>
    <lineage>
        <taxon>Bacteria</taxon>
        <taxon>Pseudomonadati</taxon>
        <taxon>Pseudomonadota</taxon>
        <taxon>Gammaproteobacteria</taxon>
        <taxon>Enterobacterales</taxon>
        <taxon>Enterobacteriaceae</taxon>
        <taxon>Salmonella</taxon>
    </lineage>
</organism>
<proteinExistence type="predicted"/>
<dbReference type="AlphaFoldDB" id="A0A742XKW4"/>
<name>A0A742XKW4_SALER</name>
<evidence type="ECO:0000313" key="2">
    <source>
        <dbReference type="EMBL" id="HAF1734832.1"/>
    </source>
</evidence>
<evidence type="ECO:0000256" key="1">
    <source>
        <dbReference type="SAM" id="Phobius"/>
    </source>
</evidence>
<keyword evidence="1" id="KW-1133">Transmembrane helix</keyword>
<dbReference type="InterPro" id="IPR021676">
    <property type="entry name" value="DUF3262"/>
</dbReference>
<accession>A0A742XKW4</accession>
<comment type="caution">
    <text evidence="2">The sequence shown here is derived from an EMBL/GenBank/DDBJ whole genome shotgun (WGS) entry which is preliminary data.</text>
</comment>
<keyword evidence="1" id="KW-0472">Membrane</keyword>
<dbReference type="EMBL" id="DAAUJH010000001">
    <property type="protein sequence ID" value="HAF1734832.1"/>
    <property type="molecule type" value="Genomic_DNA"/>
</dbReference>
<sequence>MTEAQIAAFQSASQSKPEAVNLLMLGLFASAMLLWCAWSLLTAWQGVCRQRLSWQSFGAVAARSLLLLLVSFWLALS</sequence>
<reference evidence="2" key="1">
    <citation type="journal article" date="2018" name="Genome Biol.">
        <title>SKESA: strategic k-mer extension for scrupulous assemblies.</title>
        <authorList>
            <person name="Souvorov A."/>
            <person name="Agarwala R."/>
            <person name="Lipman D.J."/>
        </authorList>
    </citation>
    <scope>NUCLEOTIDE SEQUENCE</scope>
    <source>
        <strain evidence="2">MA.CK_98/00009211</strain>
    </source>
</reference>
<protein>
    <submittedName>
        <fullName evidence="2">TIGR03758 family integrating conjugative element protein</fullName>
    </submittedName>
</protein>
<dbReference type="Pfam" id="PF11660">
    <property type="entry name" value="DUF3262"/>
    <property type="match status" value="1"/>
</dbReference>
<feature type="transmembrane region" description="Helical" evidence="1">
    <location>
        <begin position="22"/>
        <end position="44"/>
    </location>
</feature>
<reference evidence="2" key="2">
    <citation type="submission" date="2020-02" db="EMBL/GenBank/DDBJ databases">
        <authorList>
            <consortium name="NCBI Pathogen Detection Project"/>
        </authorList>
    </citation>
    <scope>NUCLEOTIDE SEQUENCE</scope>
    <source>
        <strain evidence="2">MA.CK_98/00009211</strain>
    </source>
</reference>